<dbReference type="Proteomes" id="UP001177260">
    <property type="component" value="Unassembled WGS sequence"/>
</dbReference>
<evidence type="ECO:0000313" key="1">
    <source>
        <dbReference type="EMBL" id="KAK1145209.1"/>
    </source>
</evidence>
<reference evidence="1 2" key="1">
    <citation type="journal article" date="2023" name="ACS Omega">
        <title>Identification of the Neoaspergillic Acid Biosynthesis Gene Cluster by Establishing an In Vitro CRISPR-Ribonucleoprotein Genetic System in Aspergillus melleus.</title>
        <authorList>
            <person name="Yuan B."/>
            <person name="Grau M.F."/>
            <person name="Murata R.M."/>
            <person name="Torok T."/>
            <person name="Venkateswaran K."/>
            <person name="Stajich J.E."/>
            <person name="Wang C.C.C."/>
        </authorList>
    </citation>
    <scope>NUCLEOTIDE SEQUENCE [LARGE SCALE GENOMIC DNA]</scope>
    <source>
        <strain evidence="1 2">IMV 1140</strain>
    </source>
</reference>
<name>A0ACC3B4Q6_9EURO</name>
<protein>
    <submittedName>
        <fullName evidence="1">Uncharacterized protein</fullName>
    </submittedName>
</protein>
<dbReference type="EMBL" id="JAOPJF010000025">
    <property type="protein sequence ID" value="KAK1145209.1"/>
    <property type="molecule type" value="Genomic_DNA"/>
</dbReference>
<keyword evidence="2" id="KW-1185">Reference proteome</keyword>
<gene>
    <name evidence="1" type="ORF">N8T08_004361</name>
</gene>
<evidence type="ECO:0000313" key="2">
    <source>
        <dbReference type="Proteomes" id="UP001177260"/>
    </source>
</evidence>
<comment type="caution">
    <text evidence="1">The sequence shown here is derived from an EMBL/GenBank/DDBJ whole genome shotgun (WGS) entry which is preliminary data.</text>
</comment>
<accession>A0ACC3B4Q6</accession>
<organism evidence="1 2">
    <name type="scientific">Aspergillus melleus</name>
    <dbReference type="NCBI Taxonomy" id="138277"/>
    <lineage>
        <taxon>Eukaryota</taxon>
        <taxon>Fungi</taxon>
        <taxon>Dikarya</taxon>
        <taxon>Ascomycota</taxon>
        <taxon>Pezizomycotina</taxon>
        <taxon>Eurotiomycetes</taxon>
        <taxon>Eurotiomycetidae</taxon>
        <taxon>Eurotiales</taxon>
        <taxon>Aspergillaceae</taxon>
        <taxon>Aspergillus</taxon>
        <taxon>Aspergillus subgen. Circumdati</taxon>
    </lineage>
</organism>
<proteinExistence type="predicted"/>
<sequence>MFADLPVRLSVASLAWTAALSVPHIFHLIQRPHAHQYRLLDNSSDDEENHASGKSPKSLVQRVVLAVAAAVGALAALLPLGRDDATDASSRIATILHFATWVLLLGQESVLITRPRPQDRYALGCFSAWASLALGVTIGGLNAVAWHDTDVRMVVNRDAATVAVQVFAAAIVTVTNLSIPRGPTTYRDGKEVDRRDAVSFLSRYSYDWARSTMALAVKNGRLNAEDMPVVADWVRARTLAERFAAVGSIGTLWKRCLAIYWPTLIFQAIVQLLAATCRFLPQLALFTLLREFEKRDAGADNQTRLWLTAAGLGGVLMLSSWFTSLIDWIVDMHLAVPIREQLFAVITSKAVRLKDVAAPANNKKDDSLEAVDDTDASGMEDEDEDEDAVPRTKHSILNLLGVDVDNISDFASYNHLALDCTLDLIISLVFLTKIMGWKPTILGCGIPILLTPVYYLLTKRYSACEEALMEHRDRKSSVLNEAVRGIRQIKFDALENDWHGKIMKLRQKELDLQLSVYRLDIALAAIWSFGPICMSIISLAVFVYLNNSISASVAFTAMAIFESMESTLAILPEMVTDLLDAKVSARRIDRFLGLEERQDDRQTGDKVCFRQATVAWPSDESQEGLPRFQLTNVDCELPTGKLTVISGRSGAGKTLLLHSIIGESEVVAGSVTVPKIGPVSDPDSPETWITEGRMAYVSQDPWIENSTIRDAILFGLPWNASRYHEVLSACGLDPDIKTFAEGDRTDIGANGVNLSGGQKWRLAFARALYSRAQILVLDDIFSAVDSHVGRHLYEKALTGPLCHGRTRVLATHHDQLCRGATAYCIVLGDGRMLSAGTPEDLTADSSFSASLLDSISEQPHQNGNYSSSNPRKSAEPSHGKRRFSTSSATGLDDASLGNAAPDKYYEEEKRETGAVKSQVFRTYIKACGGYLHWVLIIFFCLLALIDNLAVPYWMSVWTRAYDDISVSPVLTVNEPLNRATNADSVAISGLHVDSKLAFYLGIYIALSLSSLFLEIFRSLLVFRGSIRASKALFEQFTNTILRAPLHFLDTTPIGRILNRFTADFGVVDSSLASNLSYLLHSSVLVLGAIIAAVVSSPTIVGVGFLSLLASWGVAYLYITGARESKRLESTARSPIFEQVGALLTGLATIRAYGREADLMAPVAFRIVEILLAHSQFVAAVAVTFVAIRSLNAPLAGFALSFALEMSQNISWLLAEYAQLELDFNAAERVFEYTQLEQEPADGALVPAAWPTKGEVEVTDLHVSYSPDLPPVLKGLNFSVKQGERIGIVGRTGAGKSSLALALLRFLEPQSGSVRVDGVDLGTIRLHDIRSRIGIIPQDPVVFAGTVREVLDPFSQYDDSELHEALEKIVVEGSDSSSGTPSEIFSLSSSIAEGGRNLSQGQRQLLCLARAIVSRPKILIMDEATASVDMESDARIQRSIRQDIRDCTLLVIAHRLSTIADFDRILVLDQGTVAEFDSPSALLEMEEGIFRAMVEHSGERAAIEQMIKPDRP</sequence>